<comment type="caution">
    <text evidence="3">The sequence shown here is derived from an EMBL/GenBank/DDBJ whole genome shotgun (WGS) entry which is preliminary data.</text>
</comment>
<accession>A0A853GAU4</accession>
<evidence type="ECO:0000313" key="3">
    <source>
        <dbReference type="EMBL" id="NYT51701.1"/>
    </source>
</evidence>
<gene>
    <name evidence="3" type="ORF">H0A72_20505</name>
</gene>
<dbReference type="InterPro" id="IPR014729">
    <property type="entry name" value="Rossmann-like_a/b/a_fold"/>
</dbReference>
<dbReference type="RefSeq" id="WP_180158376.1">
    <property type="nucleotide sequence ID" value="NZ_JACCEM010000014.1"/>
</dbReference>
<dbReference type="Gene3D" id="3.40.50.620">
    <property type="entry name" value="HUPs"/>
    <property type="match status" value="1"/>
</dbReference>
<dbReference type="CDD" id="cd06259">
    <property type="entry name" value="YdcF-like"/>
    <property type="match status" value="1"/>
</dbReference>
<protein>
    <submittedName>
        <fullName evidence="3">YdcF family protein</fullName>
    </submittedName>
</protein>
<dbReference type="InterPro" id="IPR003848">
    <property type="entry name" value="DUF218"/>
</dbReference>
<keyword evidence="4" id="KW-1185">Reference proteome</keyword>
<reference evidence="3 4" key="1">
    <citation type="submission" date="2020-07" db="EMBL/GenBank/DDBJ databases">
        <title>Taxonomic revisions and descriptions of new bacterial species based on genomic comparisons in the high-G+C-content subgroup of the family Alcaligenaceae.</title>
        <authorList>
            <person name="Szabo A."/>
            <person name="Felfoldi T."/>
        </authorList>
    </citation>
    <scope>NUCLEOTIDE SEQUENCE [LARGE SCALE GENOMIC DNA]</scope>
    <source>
        <strain evidence="3 4">LMG 24012</strain>
    </source>
</reference>
<dbReference type="Proteomes" id="UP000559809">
    <property type="component" value="Unassembled WGS sequence"/>
</dbReference>
<feature type="transmembrane region" description="Helical" evidence="1">
    <location>
        <begin position="35"/>
        <end position="52"/>
    </location>
</feature>
<dbReference type="InterPro" id="IPR051599">
    <property type="entry name" value="Cell_Envelope_Assoc"/>
</dbReference>
<name>A0A853GAU4_9BURK</name>
<dbReference type="GO" id="GO:0043164">
    <property type="term" value="P:Gram-negative-bacterium-type cell wall biogenesis"/>
    <property type="evidence" value="ECO:0007669"/>
    <property type="project" value="TreeGrafter"/>
</dbReference>
<feature type="domain" description="DUF218" evidence="2">
    <location>
        <begin position="79"/>
        <end position="245"/>
    </location>
</feature>
<evidence type="ECO:0000259" key="2">
    <source>
        <dbReference type="Pfam" id="PF02698"/>
    </source>
</evidence>
<sequence length="255" mass="27913">MNFSSFLTNLVVPLNLCIVLLLIAAVLFMAKRRKLAFFCAAAGLGWALFWSLPASSLWAGGRLEQLYPYRAAGTLPTADAIVVLGGNTANSRHNWFEPYDSARAIPRVDTAALLYRAGRAPLIILSGAALDGSVSEAQIMANALKQQGIPAEAMALETRSYTTHENGLYTAAELKRRNINRILLVTSALHMPRAVAVFNKQGITTIAAPSRPQITVPNSDPRFSFWQPDLRALAASRSIVKEYVGLLVYWIRGWI</sequence>
<keyword evidence="1" id="KW-1133">Transmembrane helix</keyword>
<dbReference type="GO" id="GO:0000270">
    <property type="term" value="P:peptidoglycan metabolic process"/>
    <property type="evidence" value="ECO:0007669"/>
    <property type="project" value="TreeGrafter"/>
</dbReference>
<feature type="transmembrane region" description="Helical" evidence="1">
    <location>
        <begin position="6"/>
        <end position="28"/>
    </location>
</feature>
<dbReference type="PANTHER" id="PTHR30336">
    <property type="entry name" value="INNER MEMBRANE PROTEIN, PROBABLE PERMEASE"/>
    <property type="match status" value="1"/>
</dbReference>
<dbReference type="GO" id="GO:0005886">
    <property type="term" value="C:plasma membrane"/>
    <property type="evidence" value="ECO:0007669"/>
    <property type="project" value="TreeGrafter"/>
</dbReference>
<dbReference type="PANTHER" id="PTHR30336:SF4">
    <property type="entry name" value="ENVELOPE BIOGENESIS FACTOR ELYC"/>
    <property type="match status" value="1"/>
</dbReference>
<dbReference type="EMBL" id="JACCEM010000014">
    <property type="protein sequence ID" value="NYT51701.1"/>
    <property type="molecule type" value="Genomic_DNA"/>
</dbReference>
<evidence type="ECO:0000256" key="1">
    <source>
        <dbReference type="SAM" id="Phobius"/>
    </source>
</evidence>
<dbReference type="AlphaFoldDB" id="A0A853GAU4"/>
<dbReference type="Pfam" id="PF02698">
    <property type="entry name" value="DUF218"/>
    <property type="match status" value="1"/>
</dbReference>
<keyword evidence="1" id="KW-0812">Transmembrane</keyword>
<evidence type="ECO:0000313" key="4">
    <source>
        <dbReference type="Proteomes" id="UP000559809"/>
    </source>
</evidence>
<proteinExistence type="predicted"/>
<keyword evidence="1" id="KW-0472">Membrane</keyword>
<organism evidence="3 4">
    <name type="scientific">Parapusillimonas granuli</name>
    <dbReference type="NCBI Taxonomy" id="380911"/>
    <lineage>
        <taxon>Bacteria</taxon>
        <taxon>Pseudomonadati</taxon>
        <taxon>Pseudomonadota</taxon>
        <taxon>Betaproteobacteria</taxon>
        <taxon>Burkholderiales</taxon>
        <taxon>Alcaligenaceae</taxon>
        <taxon>Parapusillimonas</taxon>
    </lineage>
</organism>